<keyword evidence="2" id="KW-1133">Transmembrane helix</keyword>
<accession>A0A238FA23</accession>
<evidence type="ECO:0000256" key="1">
    <source>
        <dbReference type="SAM" id="MobiDB-lite"/>
    </source>
</evidence>
<dbReference type="PANTHER" id="PTHR38045:SF1">
    <property type="entry name" value="HEPARINASE II_III-LIKE PROTEIN"/>
    <property type="match status" value="1"/>
</dbReference>
<feature type="region of interest" description="Disordered" evidence="1">
    <location>
        <begin position="164"/>
        <end position="208"/>
    </location>
</feature>
<feature type="transmembrane region" description="Helical" evidence="2">
    <location>
        <begin position="140"/>
        <end position="161"/>
    </location>
</feature>
<evidence type="ECO:0000313" key="3">
    <source>
        <dbReference type="EMBL" id="SCV70692.1"/>
    </source>
</evidence>
<feature type="compositionally biased region" description="Low complexity" evidence="1">
    <location>
        <begin position="183"/>
        <end position="208"/>
    </location>
</feature>
<dbReference type="STRING" id="269621.A0A238FA23"/>
<dbReference type="AlphaFoldDB" id="A0A238FA23"/>
<sequence>MYRAGSPDSAARPLANVNYQQANFEPKYGSGYNDEEYTRQQVRLNRASGAILQSVVAWAWHGLGRARARARSLERPKTRIHAYIRPRTRTIGNGAAAALAHQPEPVTTLTRRCLGLAHERKRVAVAGHCVDSPPSKKKKWIIVALIVAVIVIAGAVLGGVFGSRASKDSDATNNSAQSMGDYSTGTTTGASSSSSRKGQSTATNGAATDTANSRNALFPVATDSYGNPVYPSSTGSTIIAQPTTLTDNTALSCESDPYTFSNPSSMAVRKEHPLLIAPQYKWDCISKMIPQDHYLTVWNTTILANASRYAAMDPTEYIIDGGYAGEQLCSMLAGSVQATEADQRSCYPVPGSGVLDVAREVQLRIKHWGYAYRTTKDIKWVERTWQELQVASGNTSQFFGVTGDNWNTQHFLDVGEFITAFAIAYDWMYDAWTLSQRTAIMWSIITLGLDKGLQVYENAAGYGWWSKPSVEGNWNCVCNNGLIMGALAIANEDPTGTAAKILGYAVPNSASVCSFAPTTDGGVWQETANYWYFGTTGHVQSAASLISATGSDQGLLTSNPGMALSGKYHMYVTGLAGLFNYGDTGPRKFVATANGMMFYGAQYQTPAYTLFQRDRSDAPEPMSMLFYDPRVAGQFWENLALDAYFSNSSTAFASMRSSWTDNNGTYIAMKAGVPTGGQTHRDLDGGDFVIDALGQRWAGENGNGQYLANGYFSSEKQDSVRWTYYQKGSQGQNVILVDEANQFVNATPSVTFGTTKEAQNALNYDVPSGSTAYMKIDTSTYYPGTTSARAIRFLNKRQQILLRDEITTTGSILWRMHTNASVTISSSGTTATLALGGQTMIATLRQPSNGKFTTVDAVRLTGQDAPKLASGNVDVPEPGVTVLTVALDAGTYNIEVLFKQVLDIPQWPNLQASDYVDPPNVPIDSWSLTSHN</sequence>
<dbReference type="Gene3D" id="2.70.98.70">
    <property type="match status" value="1"/>
</dbReference>
<gene>
    <name evidence="3" type="ORF">BQ2448_3454</name>
</gene>
<protein>
    <submittedName>
        <fullName evidence="3">BQ2448_3454 protein</fullName>
    </submittedName>
</protein>
<organism evidence="3 4">
    <name type="scientific">Microbotryum intermedium</name>
    <dbReference type="NCBI Taxonomy" id="269621"/>
    <lineage>
        <taxon>Eukaryota</taxon>
        <taxon>Fungi</taxon>
        <taxon>Dikarya</taxon>
        <taxon>Basidiomycota</taxon>
        <taxon>Pucciniomycotina</taxon>
        <taxon>Microbotryomycetes</taxon>
        <taxon>Microbotryales</taxon>
        <taxon>Microbotryaceae</taxon>
        <taxon>Microbotryum</taxon>
    </lineage>
</organism>
<dbReference type="EMBL" id="FMSP01000006">
    <property type="protein sequence ID" value="SCV70692.1"/>
    <property type="molecule type" value="Genomic_DNA"/>
</dbReference>
<dbReference type="Proteomes" id="UP000198372">
    <property type="component" value="Unassembled WGS sequence"/>
</dbReference>
<evidence type="ECO:0000313" key="4">
    <source>
        <dbReference type="Proteomes" id="UP000198372"/>
    </source>
</evidence>
<dbReference type="PANTHER" id="PTHR38045">
    <property type="entry name" value="CHROMOSOME 1, WHOLE GENOME SHOTGUN SEQUENCE"/>
    <property type="match status" value="1"/>
</dbReference>
<evidence type="ECO:0000256" key="2">
    <source>
        <dbReference type="SAM" id="Phobius"/>
    </source>
</evidence>
<dbReference type="SUPFAM" id="SSF48230">
    <property type="entry name" value="Chondroitin AC/alginate lyase"/>
    <property type="match status" value="1"/>
</dbReference>
<dbReference type="Gene3D" id="1.50.10.100">
    <property type="entry name" value="Chondroitin AC/alginate lyase"/>
    <property type="match status" value="1"/>
</dbReference>
<proteinExistence type="predicted"/>
<name>A0A238FA23_9BASI</name>
<keyword evidence="4" id="KW-1185">Reference proteome</keyword>
<keyword evidence="2" id="KW-0472">Membrane</keyword>
<keyword evidence="2" id="KW-0812">Transmembrane</keyword>
<reference evidence="4" key="1">
    <citation type="submission" date="2016-09" db="EMBL/GenBank/DDBJ databases">
        <authorList>
            <person name="Jeantristanb JTB J.-T."/>
            <person name="Ricardo R."/>
        </authorList>
    </citation>
    <scope>NUCLEOTIDE SEQUENCE [LARGE SCALE GENOMIC DNA]</scope>
</reference>
<dbReference type="InterPro" id="IPR008929">
    <property type="entry name" value="Chondroitin_lyas"/>
</dbReference>
<dbReference type="OrthoDB" id="3476529at2759"/>
<feature type="compositionally biased region" description="Polar residues" evidence="1">
    <location>
        <begin position="171"/>
        <end position="181"/>
    </location>
</feature>